<proteinExistence type="predicted"/>
<evidence type="ECO:0000313" key="4">
    <source>
        <dbReference type="EMBL" id="MBB5070585.1"/>
    </source>
</evidence>
<sequence>MAEPLGTSNEISGAVRNAVQAASVHGDAYVGGVHHHHAPEVRWPCRVGVVPLGADRFQERDLSAPLADAIGAGSTAVLAGMGGAGKTQLVAEFARLMWDTGQVDLLVWITAAAQEAIVSSYATAAVKIGQSAGERDDQEASDRFLEWLAATDRRWLIVLDDVQKPSDLRGLWPPRQLTGRVVVTTRRRDAALTRRGHLIEVGTFTAVEATAYLRTKLADSSASADGAAELAAELGYLPVALAQAAAYLTDRKLTCAAYLQRFVDQRRRLHEVVPEPESLPDDHRATLAATWSLSMELADQLAPAGLALPVLELAAVLDPNGIPDAVLTAPAVLEHLATRLGAAEPVEAEDVREALHGLNRLSLVIVDSDDPHRSVRIHELVQRSTRDRLGDEQLAIVAHAAADALMSAWPQIERDTEYGQVLRTNTDTLHRRTRLWHPVLSRAGNSRGAAGRVTEAAEYFTALRSHAMQRLGPDHPDTLAIRHNLACWHGESGDTAGAVGELEDLLTDRSRVLGVGHIDTLYTRHELARFREAVGDVAKAVAEYEQLLAESTERLGQEHIDTLTTRHNLAYLKGSTEEGGAAIVDIEGLLADECRSLGSDHFNTLSTRRTLANQLGKVGDVMDAIAKLEELLVDQFRVLGPYHPRTLMTRNDVAYWRGKSGDAAGAVAEFQELYADESSVLGPSHPDVLITRHNLAYWRGRVGDAKGAVAELQDVLSDQSRVLSPDHPSILSTRHSLAHWRGEAGDAAGAVDGFATLLADRLRVLGSEHPDTRRTRDDLARWQGDAGDVNESGK</sequence>
<feature type="compositionally biased region" description="Basic and acidic residues" evidence="1">
    <location>
        <begin position="769"/>
        <end position="780"/>
    </location>
</feature>
<name>A0A840NKM9_9PSEU</name>
<evidence type="ECO:0000256" key="1">
    <source>
        <dbReference type="SAM" id="MobiDB-lite"/>
    </source>
</evidence>
<feature type="domain" description="DUF7779" evidence="3">
    <location>
        <begin position="307"/>
        <end position="393"/>
    </location>
</feature>
<dbReference type="PRINTS" id="PR00364">
    <property type="entry name" value="DISEASERSIST"/>
</dbReference>
<dbReference type="Pfam" id="PF25000">
    <property type="entry name" value="DUF7779"/>
    <property type="match status" value="1"/>
</dbReference>
<dbReference type="SUPFAM" id="SSF52540">
    <property type="entry name" value="P-loop containing nucleoside triphosphate hydrolases"/>
    <property type="match status" value="1"/>
</dbReference>
<keyword evidence="5" id="KW-1185">Reference proteome</keyword>
<dbReference type="Pfam" id="PF13424">
    <property type="entry name" value="TPR_12"/>
    <property type="match status" value="1"/>
</dbReference>
<evidence type="ECO:0000259" key="3">
    <source>
        <dbReference type="Pfam" id="PF25000"/>
    </source>
</evidence>
<accession>A0A840NKM9</accession>
<feature type="domain" description="NB-ARC" evidence="2">
    <location>
        <begin position="77"/>
        <end position="191"/>
    </location>
</feature>
<organism evidence="4 5">
    <name type="scientific">Saccharopolyspora gloriosae</name>
    <dbReference type="NCBI Taxonomy" id="455344"/>
    <lineage>
        <taxon>Bacteria</taxon>
        <taxon>Bacillati</taxon>
        <taxon>Actinomycetota</taxon>
        <taxon>Actinomycetes</taxon>
        <taxon>Pseudonocardiales</taxon>
        <taxon>Pseudonocardiaceae</taxon>
        <taxon>Saccharopolyspora</taxon>
    </lineage>
</organism>
<dbReference type="AlphaFoldDB" id="A0A840NKM9"/>
<dbReference type="PANTHER" id="PTHR46082">
    <property type="entry name" value="ATP/GTP-BINDING PROTEIN-RELATED"/>
    <property type="match status" value="1"/>
</dbReference>
<comment type="caution">
    <text evidence="4">The sequence shown here is derived from an EMBL/GenBank/DDBJ whole genome shotgun (WGS) entry which is preliminary data.</text>
</comment>
<reference evidence="4 5" key="1">
    <citation type="submission" date="2020-08" db="EMBL/GenBank/DDBJ databases">
        <title>Sequencing the genomes of 1000 actinobacteria strains.</title>
        <authorList>
            <person name="Klenk H.-P."/>
        </authorList>
    </citation>
    <scope>NUCLEOTIDE SEQUENCE [LARGE SCALE GENOMIC DNA]</scope>
    <source>
        <strain evidence="4 5">DSM 45582</strain>
    </source>
</reference>
<dbReference type="InterPro" id="IPR011990">
    <property type="entry name" value="TPR-like_helical_dom_sf"/>
</dbReference>
<gene>
    <name evidence="4" type="ORF">BJ969_003673</name>
</gene>
<dbReference type="InterPro" id="IPR027417">
    <property type="entry name" value="P-loop_NTPase"/>
</dbReference>
<dbReference type="RefSeq" id="WP_221315872.1">
    <property type="nucleotide sequence ID" value="NZ_JACHIV010000001.1"/>
</dbReference>
<evidence type="ECO:0000313" key="5">
    <source>
        <dbReference type="Proteomes" id="UP000580474"/>
    </source>
</evidence>
<dbReference type="GO" id="GO:0043531">
    <property type="term" value="F:ADP binding"/>
    <property type="evidence" value="ECO:0007669"/>
    <property type="project" value="InterPro"/>
</dbReference>
<dbReference type="InterPro" id="IPR002182">
    <property type="entry name" value="NB-ARC"/>
</dbReference>
<dbReference type="InterPro" id="IPR053137">
    <property type="entry name" value="NLR-like"/>
</dbReference>
<dbReference type="PANTHER" id="PTHR46082:SF6">
    <property type="entry name" value="AAA+ ATPASE DOMAIN-CONTAINING PROTEIN-RELATED"/>
    <property type="match status" value="1"/>
</dbReference>
<dbReference type="InterPro" id="IPR056681">
    <property type="entry name" value="DUF7779"/>
</dbReference>
<dbReference type="SUPFAM" id="SSF48452">
    <property type="entry name" value="TPR-like"/>
    <property type="match status" value="2"/>
</dbReference>
<protein>
    <submittedName>
        <fullName evidence="4">Tetratricopeptide (TPR) repeat protein</fullName>
    </submittedName>
</protein>
<dbReference type="Pfam" id="PF13374">
    <property type="entry name" value="TPR_10"/>
    <property type="match status" value="1"/>
</dbReference>
<evidence type="ECO:0000259" key="2">
    <source>
        <dbReference type="Pfam" id="PF00931"/>
    </source>
</evidence>
<feature type="region of interest" description="Disordered" evidence="1">
    <location>
        <begin position="769"/>
        <end position="794"/>
    </location>
</feature>
<dbReference type="Pfam" id="PF00931">
    <property type="entry name" value="NB-ARC"/>
    <property type="match status" value="1"/>
</dbReference>
<dbReference type="Gene3D" id="1.25.40.10">
    <property type="entry name" value="Tetratricopeptide repeat domain"/>
    <property type="match status" value="2"/>
</dbReference>
<dbReference type="Gene3D" id="3.40.50.300">
    <property type="entry name" value="P-loop containing nucleotide triphosphate hydrolases"/>
    <property type="match status" value="1"/>
</dbReference>
<dbReference type="EMBL" id="JACHIV010000001">
    <property type="protein sequence ID" value="MBB5070585.1"/>
    <property type="molecule type" value="Genomic_DNA"/>
</dbReference>
<dbReference type="Proteomes" id="UP000580474">
    <property type="component" value="Unassembled WGS sequence"/>
</dbReference>